<gene>
    <name evidence="2" type="ORF">GCM10011584_03150</name>
</gene>
<sequence length="367" mass="40983">MARRVFWHIGLPKTGTTYLQGVLWDNREALRADGLLLPGRGHREHLWAALEVQGRDLTQRAPRAPGAWERLATAIEEHEGDALLSHEFFCGASQEQAERAIARLAPAEVHVIVTARHTAAMLTAGWQEQVKNGGLVDLRTLAATDDNSEFGWRTWDLRGVLERWTSTLPADHVHLLPMPGRSEPADRHWQNFREVLGLPDTYAAPPAPANPSLGVVQVELLRRVNAHLSEFRKAIDRGVWIRGYLAEQHLAVQKRERFGLPEDLLQECRSRAEAAVRLITERGFHVAGDPAALLVPEELPASRQLESVTEAEMLEAAGALIATMLEDRREQAKTIRALRNPPPAAAAEPEPEPVRGWFRRAQRHAGK</sequence>
<dbReference type="RefSeq" id="WP_188782208.1">
    <property type="nucleotide sequence ID" value="NZ_BMNI01000001.1"/>
</dbReference>
<name>A0ABQ2N6U3_9ACTN</name>
<feature type="compositionally biased region" description="Basic residues" evidence="1">
    <location>
        <begin position="357"/>
        <end position="367"/>
    </location>
</feature>
<evidence type="ECO:0000313" key="2">
    <source>
        <dbReference type="EMBL" id="GGO84772.1"/>
    </source>
</evidence>
<evidence type="ECO:0000313" key="3">
    <source>
        <dbReference type="Proteomes" id="UP000655410"/>
    </source>
</evidence>
<reference evidence="3" key="1">
    <citation type="journal article" date="2019" name="Int. J. Syst. Evol. Microbiol.">
        <title>The Global Catalogue of Microorganisms (GCM) 10K type strain sequencing project: providing services to taxonomists for standard genome sequencing and annotation.</title>
        <authorList>
            <consortium name="The Broad Institute Genomics Platform"/>
            <consortium name="The Broad Institute Genome Sequencing Center for Infectious Disease"/>
            <person name="Wu L."/>
            <person name="Ma J."/>
        </authorList>
    </citation>
    <scope>NUCLEOTIDE SEQUENCE [LARGE SCALE GENOMIC DNA]</scope>
    <source>
        <strain evidence="3">CGMCC 4.7371</strain>
    </source>
</reference>
<proteinExistence type="predicted"/>
<evidence type="ECO:0008006" key="4">
    <source>
        <dbReference type="Google" id="ProtNLM"/>
    </source>
</evidence>
<accession>A0ABQ2N6U3</accession>
<feature type="region of interest" description="Disordered" evidence="1">
    <location>
        <begin position="337"/>
        <end position="367"/>
    </location>
</feature>
<comment type="caution">
    <text evidence="2">The sequence shown here is derived from an EMBL/GenBank/DDBJ whole genome shotgun (WGS) entry which is preliminary data.</text>
</comment>
<evidence type="ECO:0000256" key="1">
    <source>
        <dbReference type="SAM" id="MobiDB-lite"/>
    </source>
</evidence>
<keyword evidence="3" id="KW-1185">Reference proteome</keyword>
<dbReference type="EMBL" id="BMNI01000001">
    <property type="protein sequence ID" value="GGO84772.1"/>
    <property type="molecule type" value="Genomic_DNA"/>
</dbReference>
<dbReference type="Proteomes" id="UP000655410">
    <property type="component" value="Unassembled WGS sequence"/>
</dbReference>
<dbReference type="InterPro" id="IPR027417">
    <property type="entry name" value="P-loop_NTPase"/>
</dbReference>
<protein>
    <recommendedName>
        <fullName evidence="4">Sulfotransferase family protein</fullName>
    </recommendedName>
</protein>
<organism evidence="2 3">
    <name type="scientific">Nocardioides phosphati</name>
    <dbReference type="NCBI Taxonomy" id="1867775"/>
    <lineage>
        <taxon>Bacteria</taxon>
        <taxon>Bacillati</taxon>
        <taxon>Actinomycetota</taxon>
        <taxon>Actinomycetes</taxon>
        <taxon>Propionibacteriales</taxon>
        <taxon>Nocardioidaceae</taxon>
        <taxon>Nocardioides</taxon>
    </lineage>
</organism>
<dbReference type="SUPFAM" id="SSF52540">
    <property type="entry name" value="P-loop containing nucleoside triphosphate hydrolases"/>
    <property type="match status" value="1"/>
</dbReference>